<gene>
    <name evidence="6 7" type="primary">HGH1</name>
</gene>
<sequence length="357" mass="40804">MEPDQVKDLLGFLQQQTRPDLKSQVTQYLLGLTSSAEGRTMLAKEKAIIEALNTLIKDPSLSIVSDYFNILINLSADESVSDVFMTNIPVSLLLSNMLKPNYHFSEQICAILSNLTRDERVCKHVLDIINANDTGLTGILDLFFNEGLNKNGKLHYLGPLMSNLSQLQEVRRFLLDRDRDAIQRFLPYTQYEASSVRRGGVVGTLRNCCFDHEHHEWLLGEHVDILPFLLLPLAGPEELDEKDMEGLPIDLQYLPEDKQRENDPDIRRMLIDTIMLLAATSKGRQVLKEKNSYVILRELHKWEKDLQARTACENLLQVLIGDEPAASMQNLLKVQIPPHVEQHLLLQDEEQQQQRTD</sequence>
<dbReference type="Gene3D" id="1.25.10.10">
    <property type="entry name" value="Leucine-rich Repeat Variant"/>
    <property type="match status" value="1"/>
</dbReference>
<evidence type="ECO:0000259" key="3">
    <source>
        <dbReference type="Pfam" id="PF04063"/>
    </source>
</evidence>
<dbReference type="AlphaFoldDB" id="A0AAJ7TTJ3"/>
<dbReference type="InterPro" id="IPR007205">
    <property type="entry name" value="Protein_HGH1_N"/>
</dbReference>
<dbReference type="GeneID" id="116950260"/>
<keyword evidence="5" id="KW-1185">Reference proteome</keyword>
<dbReference type="InterPro" id="IPR007206">
    <property type="entry name" value="Protein_HGH1_C"/>
</dbReference>
<dbReference type="Pfam" id="PF04064">
    <property type="entry name" value="DUF384"/>
    <property type="match status" value="1"/>
</dbReference>
<feature type="domain" description="Protein HGH1 N-terminal" evidence="3">
    <location>
        <begin position="97"/>
        <end position="267"/>
    </location>
</feature>
<name>A0AAJ7TTJ3_PETMA</name>
<evidence type="ECO:0000259" key="4">
    <source>
        <dbReference type="Pfam" id="PF04064"/>
    </source>
</evidence>
<dbReference type="PANTHER" id="PTHR13387:SF9">
    <property type="entry name" value="PROTEIN HGH1 HOMOLOG"/>
    <property type="match status" value="1"/>
</dbReference>
<dbReference type="Pfam" id="PF04063">
    <property type="entry name" value="DUF383"/>
    <property type="match status" value="1"/>
</dbReference>
<evidence type="ECO:0000313" key="5">
    <source>
        <dbReference type="Proteomes" id="UP001318040"/>
    </source>
</evidence>
<dbReference type="InterPro" id="IPR039717">
    <property type="entry name" value="Hgh1"/>
</dbReference>
<evidence type="ECO:0000256" key="1">
    <source>
        <dbReference type="ARBA" id="ARBA00006712"/>
    </source>
</evidence>
<dbReference type="Proteomes" id="UP001318040">
    <property type="component" value="Chromosome 38"/>
</dbReference>
<dbReference type="PANTHER" id="PTHR13387">
    <property type="entry name" value="PROTEIN HGH1 HOMOLOG"/>
    <property type="match status" value="1"/>
</dbReference>
<protein>
    <recommendedName>
        <fullName evidence="2">Protein HGH1 homolog</fullName>
    </recommendedName>
</protein>
<dbReference type="CTD" id="51236"/>
<evidence type="ECO:0000313" key="6">
    <source>
        <dbReference type="RefSeq" id="XP_032823825.1"/>
    </source>
</evidence>
<organism evidence="5 6">
    <name type="scientific">Petromyzon marinus</name>
    <name type="common">Sea lamprey</name>
    <dbReference type="NCBI Taxonomy" id="7757"/>
    <lineage>
        <taxon>Eukaryota</taxon>
        <taxon>Metazoa</taxon>
        <taxon>Chordata</taxon>
        <taxon>Craniata</taxon>
        <taxon>Vertebrata</taxon>
        <taxon>Cyclostomata</taxon>
        <taxon>Hyperoartia</taxon>
        <taxon>Petromyzontiformes</taxon>
        <taxon>Petromyzontidae</taxon>
        <taxon>Petromyzon</taxon>
    </lineage>
</organism>
<dbReference type="KEGG" id="pmrn:116950260"/>
<comment type="similarity">
    <text evidence="1">Belongs to the HGH1 family.</text>
</comment>
<evidence type="ECO:0000256" key="2">
    <source>
        <dbReference type="ARBA" id="ARBA00014076"/>
    </source>
</evidence>
<dbReference type="InterPro" id="IPR011989">
    <property type="entry name" value="ARM-like"/>
</dbReference>
<dbReference type="RefSeq" id="XP_032823825.1">
    <property type="nucleotide sequence ID" value="XM_032967934.1"/>
</dbReference>
<accession>A0AAJ7TTJ3</accession>
<dbReference type="SUPFAM" id="SSF48371">
    <property type="entry name" value="ARM repeat"/>
    <property type="match status" value="1"/>
</dbReference>
<dbReference type="RefSeq" id="XP_032823826.1">
    <property type="nucleotide sequence ID" value="XM_032967935.1"/>
</dbReference>
<proteinExistence type="inferred from homology"/>
<reference evidence="6 7" key="1">
    <citation type="submission" date="2025-04" db="UniProtKB">
        <authorList>
            <consortium name="RefSeq"/>
        </authorList>
    </citation>
    <scope>IDENTIFICATION</scope>
    <source>
        <tissue evidence="6 7">Sperm</tissue>
    </source>
</reference>
<evidence type="ECO:0000313" key="7">
    <source>
        <dbReference type="RefSeq" id="XP_032823826.1"/>
    </source>
</evidence>
<feature type="domain" description="Protein HGH1 C-terminal" evidence="4">
    <location>
        <begin position="273"/>
        <end position="325"/>
    </location>
</feature>
<dbReference type="InterPro" id="IPR016024">
    <property type="entry name" value="ARM-type_fold"/>
</dbReference>